<accession>A0A2M9G2K0</accession>
<dbReference type="OrthoDB" id="9813682at2"/>
<dbReference type="RefSeq" id="WP_109793191.1">
    <property type="nucleotide sequence ID" value="NZ_PHIG01000031.1"/>
</dbReference>
<reference evidence="2 3" key="1">
    <citation type="submission" date="2017-11" db="EMBL/GenBank/DDBJ databases">
        <title>Draft genome sequence of Rhizobiales bacterium SY3-13.</title>
        <authorList>
            <person name="Sun C."/>
        </authorList>
    </citation>
    <scope>NUCLEOTIDE SEQUENCE [LARGE SCALE GENOMIC DNA]</scope>
    <source>
        <strain evidence="2 3">SY3-13</strain>
    </source>
</reference>
<dbReference type="SUPFAM" id="SSF52402">
    <property type="entry name" value="Adenine nucleotide alpha hydrolases-like"/>
    <property type="match status" value="1"/>
</dbReference>
<keyword evidence="3" id="KW-1185">Reference proteome</keyword>
<dbReference type="EMBL" id="PHIG01000031">
    <property type="protein sequence ID" value="PJK29914.1"/>
    <property type="molecule type" value="Genomic_DNA"/>
</dbReference>
<name>A0A2M9G2K0_9PROT</name>
<gene>
    <name evidence="2" type="ORF">CVT23_09085</name>
</gene>
<feature type="domain" description="UspA" evidence="1">
    <location>
        <begin position="11"/>
        <end position="150"/>
    </location>
</feature>
<organism evidence="2 3">
    <name type="scientific">Minwuia thermotolerans</name>
    <dbReference type="NCBI Taxonomy" id="2056226"/>
    <lineage>
        <taxon>Bacteria</taxon>
        <taxon>Pseudomonadati</taxon>
        <taxon>Pseudomonadota</taxon>
        <taxon>Alphaproteobacteria</taxon>
        <taxon>Minwuiales</taxon>
        <taxon>Minwuiaceae</taxon>
        <taxon>Minwuia</taxon>
    </lineage>
</organism>
<evidence type="ECO:0000259" key="1">
    <source>
        <dbReference type="Pfam" id="PF00582"/>
    </source>
</evidence>
<dbReference type="Gene3D" id="3.40.50.12370">
    <property type="match status" value="1"/>
</dbReference>
<dbReference type="Proteomes" id="UP000229498">
    <property type="component" value="Unassembled WGS sequence"/>
</dbReference>
<comment type="caution">
    <text evidence="2">The sequence shown here is derived from an EMBL/GenBank/DDBJ whole genome shotgun (WGS) entry which is preliminary data.</text>
</comment>
<evidence type="ECO:0000313" key="3">
    <source>
        <dbReference type="Proteomes" id="UP000229498"/>
    </source>
</evidence>
<dbReference type="InterPro" id="IPR006016">
    <property type="entry name" value="UspA"/>
</dbReference>
<dbReference type="AlphaFoldDB" id="A0A2M9G2K0"/>
<protein>
    <submittedName>
        <fullName evidence="2">Universal stress protein</fullName>
    </submittedName>
</protein>
<proteinExistence type="predicted"/>
<evidence type="ECO:0000313" key="2">
    <source>
        <dbReference type="EMBL" id="PJK29914.1"/>
    </source>
</evidence>
<dbReference type="Pfam" id="PF00582">
    <property type="entry name" value="Usp"/>
    <property type="match status" value="1"/>
</dbReference>
<sequence length="162" mass="17604">MSGPSDGGKARNFLVVVDDTPECRLALRFAARRARSMEDGGVMLLRVTEPPDFQHWMGVGELMREEAREEAEALLTDLAHQVQRDTGMTPQFVIREGDLVEQVAGVIEEDLTIRILVLGASPESGGPGPLVRFFAGDRAGSMRIPVTVVPGTLTTDQVDMLS</sequence>